<sequence length="634" mass="71398">MTSEPTKRSETQTDIPTYYERKLSWMLGRMFLDSIAWALALVVAFMLRYSVLLNQRSVLDVIDAQALAINIALAAVLQVGFGLWYKVYRRDHEYGSFEEILLAGAAVVATGLGLFAWSYLDELLHWPHLPHSVPLISMAFALMLMAGMRMAKRTYVEWRLKKRQDGEPVIIYGAGLAGRLVIQSMIQDRRSKVFPVAIIDDNPRLLGAKVHGIPVRGNIDNLDQLIDELHPKKVIVAISKYPKDTFDVLWERMRERGIEARRIASTTQRLVGDDTVYETDDSEIMQLVRGEINYEVDDQLLSSYITGKRVLVTGAGGSIGSELCRQIHRFNPQLLMMLDRDETLLMDTKLSITGESSLDDERIILADIREGENLRKIFMERKPDIVFHAAALKHVSALEAYPEEAWKTNTLGTLNVLRAAEASGVGTLVNVSTDKAADPTTALGQSKRAAECLTAWFGHQTGRKYVSVRFGNVFGSRGSIKPLFTRQIESGGPITLTHKDATRYFMLIPDACLLVMLAGKIGRPGDVMVLDMGDPVHIYDVAREMRKAYGRYDVEIVLTGLRKGEKLGEVLFGHGEHYERSAENRYISHSTAPALDPDTLDYDTWLRDYEEHRGYERHGLERAPDLGTARRITR</sequence>
<dbReference type="KEGG" id="raj:RA11412_1466"/>
<keyword evidence="2" id="KW-1133">Transmembrane helix</keyword>
<dbReference type="CDD" id="cd05237">
    <property type="entry name" value="UDP_invert_4-6DH_SDR_e"/>
    <property type="match status" value="1"/>
</dbReference>
<dbReference type="Pfam" id="PF02719">
    <property type="entry name" value="Polysacc_synt_2"/>
    <property type="match status" value="1"/>
</dbReference>
<dbReference type="EMBL" id="LR134479">
    <property type="protein sequence ID" value="VEI22763.1"/>
    <property type="molecule type" value="Genomic_DNA"/>
</dbReference>
<feature type="transmembrane region" description="Helical" evidence="2">
    <location>
        <begin position="30"/>
        <end position="47"/>
    </location>
</feature>
<dbReference type="EMBL" id="AP017895">
    <property type="protein sequence ID" value="BAV87765.1"/>
    <property type="molecule type" value="Genomic_DNA"/>
</dbReference>
<dbReference type="GeneID" id="93861067"/>
<gene>
    <name evidence="5" type="primary">capD</name>
    <name evidence="5" type="ORF">NCTC10207_00849</name>
    <name evidence="4" type="ORF">RA11412_1466</name>
</gene>
<dbReference type="PANTHER" id="PTHR43318:SF1">
    <property type="entry name" value="POLYSACCHARIDE BIOSYNTHESIS PROTEIN EPSC-RELATED"/>
    <property type="match status" value="1"/>
</dbReference>
<comment type="similarity">
    <text evidence="1">Belongs to the polysaccharide synthase family.</text>
</comment>
<keyword evidence="5" id="KW-0413">Isomerase</keyword>
<protein>
    <submittedName>
        <fullName evidence="4">UDP-N-acetylglucosamine 4,6-dehydratase</fullName>
    </submittedName>
    <submittedName>
        <fullName evidence="5">UDP-glucose 4-epimerase</fullName>
        <ecNumber evidence="5">5.1.3.2</ecNumber>
    </submittedName>
</protein>
<feature type="transmembrane region" description="Helical" evidence="2">
    <location>
        <begin position="100"/>
        <end position="120"/>
    </location>
</feature>
<dbReference type="GO" id="GO:0003978">
    <property type="term" value="F:UDP-glucose 4-epimerase activity"/>
    <property type="evidence" value="ECO:0007669"/>
    <property type="project" value="UniProtKB-EC"/>
</dbReference>
<dbReference type="InterPro" id="IPR051203">
    <property type="entry name" value="Polysaccharide_Synthase-Rel"/>
</dbReference>
<evidence type="ECO:0000313" key="7">
    <source>
        <dbReference type="Proteomes" id="UP000282386"/>
    </source>
</evidence>
<dbReference type="AlphaFoldDB" id="A0A2Z5QZ54"/>
<organism evidence="4 6">
    <name type="scientific">Rothia aeria</name>
    <dbReference type="NCBI Taxonomy" id="172042"/>
    <lineage>
        <taxon>Bacteria</taxon>
        <taxon>Bacillati</taxon>
        <taxon>Actinomycetota</taxon>
        <taxon>Actinomycetes</taxon>
        <taxon>Micrococcales</taxon>
        <taxon>Micrococcaceae</taxon>
        <taxon>Rothia</taxon>
    </lineage>
</organism>
<dbReference type="Proteomes" id="UP000250241">
    <property type="component" value="Chromosome"/>
</dbReference>
<keyword evidence="2" id="KW-0472">Membrane</keyword>
<dbReference type="Proteomes" id="UP000282386">
    <property type="component" value="Chromosome"/>
</dbReference>
<accession>A0A2Z5QZ54</accession>
<feature type="domain" description="Polysaccharide biosynthesis protein CapD-like" evidence="3">
    <location>
        <begin position="310"/>
        <end position="586"/>
    </location>
</feature>
<dbReference type="PANTHER" id="PTHR43318">
    <property type="entry name" value="UDP-N-ACETYLGLUCOSAMINE 4,6-DEHYDRATASE"/>
    <property type="match status" value="1"/>
</dbReference>
<feature type="transmembrane region" description="Helical" evidence="2">
    <location>
        <begin position="67"/>
        <end position="88"/>
    </location>
</feature>
<reference evidence="5 7" key="2">
    <citation type="submission" date="2018-12" db="EMBL/GenBank/DDBJ databases">
        <authorList>
            <consortium name="Pathogen Informatics"/>
        </authorList>
    </citation>
    <scope>NUCLEOTIDE SEQUENCE [LARGE SCALE GENOMIC DNA]</scope>
    <source>
        <strain evidence="5 7">NCTC10207</strain>
    </source>
</reference>
<dbReference type="RefSeq" id="WP_126499863.1">
    <property type="nucleotide sequence ID" value="NZ_CAJPQC010000003.1"/>
</dbReference>
<reference evidence="4 6" key="1">
    <citation type="submission" date="2016-10" db="EMBL/GenBank/DDBJ databases">
        <title>Genome sequence of Rothia aeria strain JCM11412.</title>
        <authorList>
            <person name="Nambu T."/>
        </authorList>
    </citation>
    <scope>NUCLEOTIDE SEQUENCE [LARGE SCALE GENOMIC DNA]</scope>
    <source>
        <strain evidence="4 6">JCM 11412</strain>
    </source>
</reference>
<keyword evidence="2" id="KW-0812">Transmembrane</keyword>
<dbReference type="Gene3D" id="3.40.50.720">
    <property type="entry name" value="NAD(P)-binding Rossmann-like Domain"/>
    <property type="match status" value="2"/>
</dbReference>
<dbReference type="SUPFAM" id="SSF53335">
    <property type="entry name" value="S-adenosyl-L-methionine-dependent methyltransferases"/>
    <property type="match status" value="1"/>
</dbReference>
<name>A0A2Z5QZ54_9MICC</name>
<dbReference type="InterPro" id="IPR003869">
    <property type="entry name" value="Polysac_CapD-like"/>
</dbReference>
<dbReference type="EC" id="5.1.3.2" evidence="5"/>
<evidence type="ECO:0000259" key="3">
    <source>
        <dbReference type="Pfam" id="PF02719"/>
    </source>
</evidence>
<dbReference type="InterPro" id="IPR029063">
    <property type="entry name" value="SAM-dependent_MTases_sf"/>
</dbReference>
<feature type="transmembrane region" description="Helical" evidence="2">
    <location>
        <begin position="169"/>
        <end position="186"/>
    </location>
</feature>
<dbReference type="InterPro" id="IPR036291">
    <property type="entry name" value="NAD(P)-bd_dom_sf"/>
</dbReference>
<proteinExistence type="inferred from homology"/>
<evidence type="ECO:0000313" key="6">
    <source>
        <dbReference type="Proteomes" id="UP000250241"/>
    </source>
</evidence>
<evidence type="ECO:0000256" key="2">
    <source>
        <dbReference type="SAM" id="Phobius"/>
    </source>
</evidence>
<keyword evidence="6" id="KW-1185">Reference proteome</keyword>
<evidence type="ECO:0000313" key="5">
    <source>
        <dbReference type="EMBL" id="VEI22763.1"/>
    </source>
</evidence>
<evidence type="ECO:0000313" key="4">
    <source>
        <dbReference type="EMBL" id="BAV87765.1"/>
    </source>
</evidence>
<evidence type="ECO:0000256" key="1">
    <source>
        <dbReference type="ARBA" id="ARBA00007430"/>
    </source>
</evidence>
<dbReference type="SUPFAM" id="SSF51735">
    <property type="entry name" value="NAD(P)-binding Rossmann-fold domains"/>
    <property type="match status" value="1"/>
</dbReference>
<feature type="transmembrane region" description="Helical" evidence="2">
    <location>
        <begin position="132"/>
        <end position="148"/>
    </location>
</feature>